<evidence type="ECO:0000313" key="2">
    <source>
        <dbReference type="EMBL" id="GEO29341.1"/>
    </source>
</evidence>
<keyword evidence="3" id="KW-1185">Reference proteome</keyword>
<dbReference type="EMBL" id="BJYX01000004">
    <property type="protein sequence ID" value="GEO29341.1"/>
    <property type="molecule type" value="Genomic_DNA"/>
</dbReference>
<dbReference type="AlphaFoldDB" id="A0A512CYP2"/>
<organism evidence="2 3">
    <name type="scientific">Terrabacter aerolatus</name>
    <dbReference type="NCBI Taxonomy" id="422442"/>
    <lineage>
        <taxon>Bacteria</taxon>
        <taxon>Bacillati</taxon>
        <taxon>Actinomycetota</taxon>
        <taxon>Actinomycetes</taxon>
        <taxon>Micrococcales</taxon>
        <taxon>Intrasporangiaceae</taxon>
        <taxon>Terrabacter</taxon>
    </lineage>
</organism>
<reference evidence="2 3" key="1">
    <citation type="submission" date="2019-07" db="EMBL/GenBank/DDBJ databases">
        <title>Whole genome shotgun sequence of Terrabacter aerolatus NBRC 106305.</title>
        <authorList>
            <person name="Hosoyama A."/>
            <person name="Uohara A."/>
            <person name="Ohji S."/>
            <person name="Ichikawa N."/>
        </authorList>
    </citation>
    <scope>NUCLEOTIDE SEQUENCE [LARGE SCALE GENOMIC DNA]</scope>
    <source>
        <strain evidence="2 3">NBRC 106305</strain>
    </source>
</reference>
<feature type="region of interest" description="Disordered" evidence="1">
    <location>
        <begin position="38"/>
        <end position="74"/>
    </location>
</feature>
<proteinExistence type="predicted"/>
<sequence length="74" mass="7267">MGLELSGDQLLAHDVAQVAETLEPGLLAGDERVVSHGANLPTGCDSPDAGGGRPPLVGGPERTVPGVVAASARG</sequence>
<protein>
    <submittedName>
        <fullName evidence="2">Uncharacterized protein</fullName>
    </submittedName>
</protein>
<comment type="caution">
    <text evidence="2">The sequence shown here is derived from an EMBL/GenBank/DDBJ whole genome shotgun (WGS) entry which is preliminary data.</text>
</comment>
<dbReference type="Proteomes" id="UP000321534">
    <property type="component" value="Unassembled WGS sequence"/>
</dbReference>
<name>A0A512CYP2_9MICO</name>
<evidence type="ECO:0000313" key="3">
    <source>
        <dbReference type="Proteomes" id="UP000321534"/>
    </source>
</evidence>
<gene>
    <name evidence="2" type="ORF">TAE01_11510</name>
</gene>
<evidence type="ECO:0000256" key="1">
    <source>
        <dbReference type="SAM" id="MobiDB-lite"/>
    </source>
</evidence>
<accession>A0A512CYP2</accession>